<dbReference type="AlphaFoldDB" id="A0A850RAF4"/>
<dbReference type="InterPro" id="IPR027417">
    <property type="entry name" value="P-loop_NTPase"/>
</dbReference>
<reference evidence="1 2" key="1">
    <citation type="submission" date="2020-06" db="EMBL/GenBank/DDBJ databases">
        <title>Whole-genome sequence of Allochromatium humboldtianum DSM 21881, type strain.</title>
        <authorList>
            <person name="Kyndt J.A."/>
            <person name="Meyer T.E."/>
        </authorList>
    </citation>
    <scope>NUCLEOTIDE SEQUENCE [LARGE SCALE GENOMIC DNA]</scope>
    <source>
        <strain evidence="1 2">DSM 21881</strain>
    </source>
</reference>
<organism evidence="1 2">
    <name type="scientific">Allochromatium humboldtianum</name>
    <dbReference type="NCBI Taxonomy" id="504901"/>
    <lineage>
        <taxon>Bacteria</taxon>
        <taxon>Pseudomonadati</taxon>
        <taxon>Pseudomonadota</taxon>
        <taxon>Gammaproteobacteria</taxon>
        <taxon>Chromatiales</taxon>
        <taxon>Chromatiaceae</taxon>
        <taxon>Allochromatium</taxon>
    </lineage>
</organism>
<evidence type="ECO:0008006" key="3">
    <source>
        <dbReference type="Google" id="ProtNLM"/>
    </source>
</evidence>
<feature type="non-terminal residue" evidence="1">
    <location>
        <position position="203"/>
    </location>
</feature>
<dbReference type="Gene3D" id="3.40.50.300">
    <property type="entry name" value="P-loop containing nucleotide triphosphate hydrolases"/>
    <property type="match status" value="1"/>
</dbReference>
<dbReference type="Proteomes" id="UP000592294">
    <property type="component" value="Unassembled WGS sequence"/>
</dbReference>
<sequence length="203" mass="22440">MFKLTELSTAGYRSFPDRLDLDLRPLTLFYGRNNAGKSTALRLLPILADSVADAATSPFDISRVAGPDASFLDVPTRIGAVRRKQITLELGWTDAAGGGCRDKFVLKYIDEADQTIVTQYQCFMSDGMVFEIAALPWPDHATYRITTGCDGAMEQIVQPRFTGLVPADDQTLPPALSALRERLLQLRGHIQWLHSGRGCQPRL</sequence>
<dbReference type="RefSeq" id="WP_222932483.1">
    <property type="nucleotide sequence ID" value="NZ_JABZEO010000037.1"/>
</dbReference>
<dbReference type="SUPFAM" id="SSF52540">
    <property type="entry name" value="P-loop containing nucleoside triphosphate hydrolases"/>
    <property type="match status" value="1"/>
</dbReference>
<evidence type="ECO:0000313" key="1">
    <source>
        <dbReference type="EMBL" id="NVZ11739.1"/>
    </source>
</evidence>
<protein>
    <recommendedName>
        <fullName evidence="3">AAA domain-containing protein</fullName>
    </recommendedName>
</protein>
<dbReference type="EMBL" id="JABZEO010000037">
    <property type="protein sequence ID" value="NVZ11739.1"/>
    <property type="molecule type" value="Genomic_DNA"/>
</dbReference>
<comment type="caution">
    <text evidence="1">The sequence shown here is derived from an EMBL/GenBank/DDBJ whole genome shotgun (WGS) entry which is preliminary data.</text>
</comment>
<gene>
    <name evidence="1" type="ORF">HW932_21050</name>
</gene>
<name>A0A850RAF4_9GAMM</name>
<evidence type="ECO:0000313" key="2">
    <source>
        <dbReference type="Proteomes" id="UP000592294"/>
    </source>
</evidence>
<proteinExistence type="predicted"/>
<accession>A0A850RAF4</accession>
<keyword evidence="2" id="KW-1185">Reference proteome</keyword>